<proteinExistence type="predicted"/>
<sequence>MYTLDGDPRMWMVTLYLFLVSGLLYFKPQLIFEEGRVRDFGTGKKGSTVFPLWWWIFVLAVVSYLLVHNFME</sequence>
<evidence type="ECO:0000256" key="1">
    <source>
        <dbReference type="SAM" id="Phobius"/>
    </source>
</evidence>
<feature type="transmembrane region" description="Helical" evidence="1">
    <location>
        <begin position="52"/>
        <end position="71"/>
    </location>
</feature>
<reference evidence="2" key="1">
    <citation type="journal article" date="2020" name="Nature">
        <title>Giant virus diversity and host interactions through global metagenomics.</title>
        <authorList>
            <person name="Schulz F."/>
            <person name="Roux S."/>
            <person name="Paez-Espino D."/>
            <person name="Jungbluth S."/>
            <person name="Walsh D.A."/>
            <person name="Denef V.J."/>
            <person name="McMahon K.D."/>
            <person name="Konstantinidis K.T."/>
            <person name="Eloe-Fadrosh E.A."/>
            <person name="Kyrpides N.C."/>
            <person name="Woyke T."/>
        </authorList>
    </citation>
    <scope>NUCLEOTIDE SEQUENCE</scope>
    <source>
        <strain evidence="2">GVMAG-M-3300023184-135</strain>
    </source>
</reference>
<dbReference type="AlphaFoldDB" id="A0A6C0HMC5"/>
<evidence type="ECO:0000313" key="2">
    <source>
        <dbReference type="EMBL" id="QHT81093.1"/>
    </source>
</evidence>
<name>A0A6C0HMC5_9ZZZZ</name>
<keyword evidence="1" id="KW-0472">Membrane</keyword>
<accession>A0A6C0HMC5</accession>
<keyword evidence="1" id="KW-0812">Transmembrane</keyword>
<organism evidence="2">
    <name type="scientific">viral metagenome</name>
    <dbReference type="NCBI Taxonomy" id="1070528"/>
    <lineage>
        <taxon>unclassified sequences</taxon>
        <taxon>metagenomes</taxon>
        <taxon>organismal metagenomes</taxon>
    </lineage>
</organism>
<feature type="transmembrane region" description="Helical" evidence="1">
    <location>
        <begin position="12"/>
        <end position="32"/>
    </location>
</feature>
<protein>
    <submittedName>
        <fullName evidence="2">Uncharacterized protein</fullName>
    </submittedName>
</protein>
<dbReference type="EMBL" id="MN739977">
    <property type="protein sequence ID" value="QHT81093.1"/>
    <property type="molecule type" value="Genomic_DNA"/>
</dbReference>
<keyword evidence="1" id="KW-1133">Transmembrane helix</keyword>